<evidence type="ECO:0008006" key="6">
    <source>
        <dbReference type="Google" id="ProtNLM"/>
    </source>
</evidence>
<proteinExistence type="predicted"/>
<dbReference type="InterPro" id="IPR018946">
    <property type="entry name" value="PhoD-like_MPP"/>
</dbReference>
<dbReference type="PROSITE" id="PS51257">
    <property type="entry name" value="PROKAR_LIPOPROTEIN"/>
    <property type="match status" value="1"/>
</dbReference>
<dbReference type="PANTHER" id="PTHR43606:SF7">
    <property type="entry name" value="PHOSPHATASE, PUTATIVE (AFU_ORTHOLOGUE AFUA_6G08710)-RELATED"/>
    <property type="match status" value="1"/>
</dbReference>
<dbReference type="InterPro" id="IPR029052">
    <property type="entry name" value="Metallo-depent_PP-like"/>
</dbReference>
<dbReference type="InterPro" id="IPR032093">
    <property type="entry name" value="PhoD_N"/>
</dbReference>
<feature type="signal peptide" evidence="1">
    <location>
        <begin position="1"/>
        <end position="20"/>
    </location>
</feature>
<dbReference type="Pfam" id="PF16655">
    <property type="entry name" value="PhoD_N"/>
    <property type="match status" value="1"/>
</dbReference>
<dbReference type="Gene3D" id="2.60.40.380">
    <property type="entry name" value="Purple acid phosphatase-like, N-terminal"/>
    <property type="match status" value="1"/>
</dbReference>
<dbReference type="Pfam" id="PF09423">
    <property type="entry name" value="PhoD"/>
    <property type="match status" value="1"/>
</dbReference>
<dbReference type="AlphaFoldDB" id="I8T3N7"/>
<reference evidence="4 5" key="1">
    <citation type="journal article" date="2012" name="J. Bacteriol.">
        <title>Genome Sequence of n-Alkane-Degrading Hydrocarboniphaga effusa Strain AP103T (ATCC BAA-332T).</title>
        <authorList>
            <person name="Chang H.K."/>
            <person name="Zylstra G.J."/>
            <person name="Chae J.C."/>
        </authorList>
    </citation>
    <scope>NUCLEOTIDE SEQUENCE [LARGE SCALE GENOMIC DNA]</scope>
    <source>
        <strain evidence="4 5">AP103</strain>
    </source>
</reference>
<evidence type="ECO:0000259" key="3">
    <source>
        <dbReference type="Pfam" id="PF16655"/>
    </source>
</evidence>
<sequence length="552" mass="60540">MPPFSRRELLLAAVSVPLLAACGADSDEDSAAALDEAQFTHGVASGDPLADALILWTRAQPASGTVTRARVRYEVSLDPSFASLAAQGTALAEAAADYTLKLDLNGLRPDTAYYYRFVSASQTSPVGRTRTAPAAGSTIDRLRLAFVTCSNYVAGYFHAYRRVAERHDLQAVVHLGDYIYENGSTDRVRPHEPPREIVTLADYRQRYAQYRADEDLQELHRQHPMIWVWDDHEICNNAWKDGAESHDPALGDYAARRLDAARAAFEWLPIRTPDPSDPMRVYRAFGFGDLADLTMLDTRHIGRDRQLPPNTLFEEAVPVFTQSGDFVEPARQLLGEAQEAWFAETQPKRSATWQLIGNQVYFSPIKLLGAPRAAGGGGLYLSNDKWDGYEPARDRLLAQLAGQRNLVFLTGDAHEAYAFEVTADPNGPGYGALTGEGALAVEFVATSITSRGDPDSGGGLSSVLDGLATHAEQLLRLSNPHLKYYENIHNGYLLLDLTPARLQAEFWMVPRVSVRSDEQWLDRAFSVASGRSRLVAASAPTEAIARAPAPAP</sequence>
<keyword evidence="5" id="KW-1185">Reference proteome</keyword>
<accession>I8T3N7</accession>
<evidence type="ECO:0000313" key="4">
    <source>
        <dbReference type="EMBL" id="EIT68328.1"/>
    </source>
</evidence>
<dbReference type="PANTHER" id="PTHR43606">
    <property type="entry name" value="PHOSPHATASE, PUTATIVE (AFU_ORTHOLOGUE AFUA_6G08710)-RELATED"/>
    <property type="match status" value="1"/>
</dbReference>
<dbReference type="Proteomes" id="UP000003704">
    <property type="component" value="Unassembled WGS sequence"/>
</dbReference>
<comment type="caution">
    <text evidence="4">The sequence shown here is derived from an EMBL/GenBank/DDBJ whole genome shotgun (WGS) entry which is preliminary data.</text>
</comment>
<protein>
    <recommendedName>
        <fullName evidence="6">Alkaline phosphatase</fullName>
    </recommendedName>
</protein>
<name>I8T3N7_9GAMM</name>
<evidence type="ECO:0000313" key="5">
    <source>
        <dbReference type="Proteomes" id="UP000003704"/>
    </source>
</evidence>
<gene>
    <name evidence="4" type="ORF">WQQ_35230</name>
</gene>
<organism evidence="4 5">
    <name type="scientific">Hydrocarboniphaga effusa AP103</name>
    <dbReference type="NCBI Taxonomy" id="1172194"/>
    <lineage>
        <taxon>Bacteria</taxon>
        <taxon>Pseudomonadati</taxon>
        <taxon>Pseudomonadota</taxon>
        <taxon>Gammaproteobacteria</taxon>
        <taxon>Nevskiales</taxon>
        <taxon>Nevskiaceae</taxon>
        <taxon>Hydrocarboniphaga</taxon>
    </lineage>
</organism>
<dbReference type="STRING" id="1172194.WQQ_35230"/>
<dbReference type="Gene3D" id="3.60.21.70">
    <property type="entry name" value="PhoD-like phosphatase"/>
    <property type="match status" value="1"/>
</dbReference>
<dbReference type="EMBL" id="AKGD01000003">
    <property type="protein sequence ID" value="EIT68328.1"/>
    <property type="molecule type" value="Genomic_DNA"/>
</dbReference>
<dbReference type="OrthoDB" id="327733at2"/>
<evidence type="ECO:0000256" key="1">
    <source>
        <dbReference type="SAM" id="SignalP"/>
    </source>
</evidence>
<feature type="domain" description="Phospholipase D N-terminal" evidence="3">
    <location>
        <begin position="41"/>
        <end position="131"/>
    </location>
</feature>
<feature type="chain" id="PRO_5003714083" description="Alkaline phosphatase" evidence="1">
    <location>
        <begin position="21"/>
        <end position="552"/>
    </location>
</feature>
<dbReference type="SUPFAM" id="SSF56300">
    <property type="entry name" value="Metallo-dependent phosphatases"/>
    <property type="match status" value="1"/>
</dbReference>
<evidence type="ECO:0000259" key="2">
    <source>
        <dbReference type="Pfam" id="PF09423"/>
    </source>
</evidence>
<dbReference type="InterPro" id="IPR038607">
    <property type="entry name" value="PhoD-like_sf"/>
</dbReference>
<dbReference type="RefSeq" id="WP_007186462.1">
    <property type="nucleotide sequence ID" value="NZ_AKGD01000003.1"/>
</dbReference>
<keyword evidence="1" id="KW-0732">Signal</keyword>
<dbReference type="CDD" id="cd07389">
    <property type="entry name" value="MPP_PhoD"/>
    <property type="match status" value="1"/>
</dbReference>
<feature type="domain" description="PhoD-like phosphatase metallophosphatase" evidence="2">
    <location>
        <begin position="144"/>
        <end position="506"/>
    </location>
</feature>
<dbReference type="InterPro" id="IPR052900">
    <property type="entry name" value="Phospholipid_Metab_Enz"/>
</dbReference>